<name>A0A919T027_9ACTN</name>
<organism evidence="1 2">
    <name type="scientific">Winogradskya consettensis</name>
    <dbReference type="NCBI Taxonomy" id="113560"/>
    <lineage>
        <taxon>Bacteria</taxon>
        <taxon>Bacillati</taxon>
        <taxon>Actinomycetota</taxon>
        <taxon>Actinomycetes</taxon>
        <taxon>Micromonosporales</taxon>
        <taxon>Micromonosporaceae</taxon>
        <taxon>Winogradskya</taxon>
    </lineage>
</organism>
<reference evidence="1" key="1">
    <citation type="submission" date="2021-03" db="EMBL/GenBank/DDBJ databases">
        <title>Whole genome shotgun sequence of Actinoplanes consettensis NBRC 14913.</title>
        <authorList>
            <person name="Komaki H."/>
            <person name="Tamura T."/>
        </authorList>
    </citation>
    <scope>NUCLEOTIDE SEQUENCE</scope>
    <source>
        <strain evidence="1">NBRC 14913</strain>
    </source>
</reference>
<dbReference type="EMBL" id="BOQP01000044">
    <property type="protein sequence ID" value="GIM80854.1"/>
    <property type="molecule type" value="Genomic_DNA"/>
</dbReference>
<evidence type="ECO:0000313" key="2">
    <source>
        <dbReference type="Proteomes" id="UP000680865"/>
    </source>
</evidence>
<protein>
    <submittedName>
        <fullName evidence="1">Uncharacterized protein</fullName>
    </submittedName>
</protein>
<gene>
    <name evidence="1" type="ORF">Aco04nite_73140</name>
</gene>
<dbReference type="RefSeq" id="WP_213001757.1">
    <property type="nucleotide sequence ID" value="NZ_BAAATW010000020.1"/>
</dbReference>
<dbReference type="AlphaFoldDB" id="A0A919T027"/>
<evidence type="ECO:0000313" key="1">
    <source>
        <dbReference type="EMBL" id="GIM80854.1"/>
    </source>
</evidence>
<proteinExistence type="predicted"/>
<accession>A0A919T027</accession>
<dbReference type="Proteomes" id="UP000680865">
    <property type="component" value="Unassembled WGS sequence"/>
</dbReference>
<comment type="caution">
    <text evidence="1">The sequence shown here is derived from an EMBL/GenBank/DDBJ whole genome shotgun (WGS) entry which is preliminary data.</text>
</comment>
<keyword evidence="2" id="KW-1185">Reference proteome</keyword>
<sequence>MTDWPTLTAEATAAEAREDWAAAIALVSAVAECYSEDYMRHNAHLWHVDLLVRAGLLHELTRFAGTDKHARRRLARFLYDEGRADDLRERAATGDKAALYPLIRLLRARGEHEAAEQVAAELAPADSYARELAGG</sequence>